<evidence type="ECO:0000256" key="1">
    <source>
        <dbReference type="SAM" id="Phobius"/>
    </source>
</evidence>
<proteinExistence type="predicted"/>
<keyword evidence="1" id="KW-0472">Membrane</keyword>
<evidence type="ECO:0000313" key="3">
    <source>
        <dbReference type="Proteomes" id="UP001652581"/>
    </source>
</evidence>
<keyword evidence="3" id="KW-1185">Reference proteome</keyword>
<dbReference type="PANTHER" id="PTHR16166:SF125">
    <property type="entry name" value="INTERMEMBRANE LIPID TRANSFER PROTEIN VPS13C"/>
    <property type="match status" value="1"/>
</dbReference>
<reference evidence="4" key="1">
    <citation type="submission" date="2025-08" db="UniProtKB">
        <authorList>
            <consortium name="RefSeq"/>
        </authorList>
    </citation>
    <scope>IDENTIFICATION</scope>
</reference>
<keyword evidence="1" id="KW-0812">Transmembrane</keyword>
<feature type="non-terminal residue" evidence="4">
    <location>
        <position position="349"/>
    </location>
</feature>
<dbReference type="InterPro" id="IPR026847">
    <property type="entry name" value="VPS13"/>
</dbReference>
<dbReference type="InterPro" id="IPR056747">
    <property type="entry name" value="VPS13-like_M"/>
</dbReference>
<feature type="domain" description="VPS13-like middle region" evidence="2">
    <location>
        <begin position="78"/>
        <end position="348"/>
    </location>
</feature>
<dbReference type="Pfam" id="PF25033">
    <property type="entry name" value="VPS13_M"/>
    <property type="match status" value="1"/>
</dbReference>
<evidence type="ECO:0000259" key="2">
    <source>
        <dbReference type="Pfam" id="PF25033"/>
    </source>
</evidence>
<dbReference type="GeneID" id="140695563"/>
<accession>A0ABM5D0E4</accession>
<sequence length="349" mass="39297">MLPYDWLLCWRGETQRTSAIPPLLLPPRGTSPALFCFFFFLFSFSPTRFLASLSFEEGDVLSEFDRCSDWLNGSIDNKICQTQSFLWIRMSLSSLTFTLNLFPLSFITMISPSFQLGELRLHLMASGGKMFKDGSMNVNLKLKTCTLDDLREGIERATSRMIDKKNGQDNSSMIDINYKQGKNGSHIDAVLDKLYVCASVEFLMTVADFFIKAVPQSPENLAKESQIPVRQTVMPKIKMEKDDSVRPNMTLKAKITDPEVVFVASLTKADAPALTASFQCNLSLSASQLEQKMEASVRDLKVLACPFLREKRGKNITTILQPCSLFMKKCAWTSGKENIDINVEEVIIK</sequence>
<dbReference type="PANTHER" id="PTHR16166">
    <property type="entry name" value="VACUOLAR PROTEIN SORTING-ASSOCIATED PROTEIN VPS13"/>
    <property type="match status" value="1"/>
</dbReference>
<name>A0ABM5D0E4_VICPA</name>
<feature type="transmembrane region" description="Helical" evidence="1">
    <location>
        <begin position="86"/>
        <end position="110"/>
    </location>
</feature>
<evidence type="ECO:0000313" key="4">
    <source>
        <dbReference type="RefSeq" id="XP_072814373.1"/>
    </source>
</evidence>
<keyword evidence="1" id="KW-1133">Transmembrane helix</keyword>
<dbReference type="RefSeq" id="XP_072814373.1">
    <property type="nucleotide sequence ID" value="XM_072958272.1"/>
</dbReference>
<protein>
    <submittedName>
        <fullName evidence="4">Intermembrane lipid transfer protein VPS13C-like</fullName>
    </submittedName>
</protein>
<dbReference type="Proteomes" id="UP001652581">
    <property type="component" value="Unplaced"/>
</dbReference>
<organism evidence="3 4">
    <name type="scientific">Vicugna pacos</name>
    <name type="common">Alpaca</name>
    <name type="synonym">Lama pacos</name>
    <dbReference type="NCBI Taxonomy" id="30538"/>
    <lineage>
        <taxon>Eukaryota</taxon>
        <taxon>Metazoa</taxon>
        <taxon>Chordata</taxon>
        <taxon>Craniata</taxon>
        <taxon>Vertebrata</taxon>
        <taxon>Euteleostomi</taxon>
        <taxon>Mammalia</taxon>
        <taxon>Eutheria</taxon>
        <taxon>Laurasiatheria</taxon>
        <taxon>Artiodactyla</taxon>
        <taxon>Tylopoda</taxon>
        <taxon>Camelidae</taxon>
        <taxon>Vicugna</taxon>
    </lineage>
</organism>
<gene>
    <name evidence="4" type="primary">LOC140695563</name>
</gene>